<reference evidence="10" key="1">
    <citation type="submission" date="2022-08" db="EMBL/GenBank/DDBJ databases">
        <authorList>
            <person name="Kallberg Y."/>
            <person name="Tangrot J."/>
            <person name="Rosling A."/>
        </authorList>
    </citation>
    <scope>NUCLEOTIDE SEQUENCE</scope>
    <source>
        <strain evidence="10">Wild A</strain>
    </source>
</reference>
<dbReference type="InterPro" id="IPR045298">
    <property type="entry name" value="Complex1_LYR_LYRM7"/>
</dbReference>
<evidence type="ECO:0000256" key="1">
    <source>
        <dbReference type="ARBA" id="ARBA00004305"/>
    </source>
</evidence>
<dbReference type="InterPro" id="IPR000210">
    <property type="entry name" value="BTB/POZ_dom"/>
</dbReference>
<dbReference type="GO" id="GO:0005759">
    <property type="term" value="C:mitochondrial matrix"/>
    <property type="evidence" value="ECO:0007669"/>
    <property type="project" value="UniProtKB-SubCell"/>
</dbReference>
<dbReference type="PANTHER" id="PTHR46749:SF1">
    <property type="entry name" value="COMPLEX III ASSEMBLY FACTOR LYRM7"/>
    <property type="match status" value="1"/>
</dbReference>
<proteinExistence type="inferred from homology"/>
<sequence>MVIISKVVNNTRYAVFRAYKQLLKVQRETFNEDTYTIKDEFICCLEAKRKTREEFLKNKDEIDTNKIQECINQANDVASLLQKNVAQAEIENPSEHIFKIKLHERHELGDNKSIKNPPSKTLKRQMFVSKMTQHSTDSLNLAHDLINISKTGEFADVVIRVGEDRGELNTKNFLVHSIVLSARSKWFRAALI</sequence>
<dbReference type="PROSITE" id="PS50097">
    <property type="entry name" value="BTB"/>
    <property type="match status" value="1"/>
</dbReference>
<dbReference type="InterPro" id="IPR011333">
    <property type="entry name" value="SKP1/BTB/POZ_sf"/>
</dbReference>
<dbReference type="AlphaFoldDB" id="A0A9W4SNT5"/>
<feature type="domain" description="BTB" evidence="9">
    <location>
        <begin position="155"/>
        <end position="192"/>
    </location>
</feature>
<evidence type="ECO:0000256" key="2">
    <source>
        <dbReference type="ARBA" id="ARBA00009949"/>
    </source>
</evidence>
<keyword evidence="6" id="KW-0496">Mitochondrion</keyword>
<keyword evidence="5" id="KW-0809">Transit peptide</keyword>
<keyword evidence="7" id="KW-0143">Chaperone</keyword>
<dbReference type="Proteomes" id="UP001153678">
    <property type="component" value="Unassembled WGS sequence"/>
</dbReference>
<dbReference type="GO" id="GO:0034551">
    <property type="term" value="P:mitochondrial respiratory chain complex III assembly"/>
    <property type="evidence" value="ECO:0007669"/>
    <property type="project" value="InterPro"/>
</dbReference>
<comment type="caution">
    <text evidence="10">The sequence shown here is derived from an EMBL/GenBank/DDBJ whole genome shotgun (WGS) entry which is preliminary data.</text>
</comment>
<dbReference type="CDD" id="cd20267">
    <property type="entry name" value="Complex1_LYR_LYRM7"/>
    <property type="match status" value="1"/>
</dbReference>
<keyword evidence="11" id="KW-1185">Reference proteome</keyword>
<gene>
    <name evidence="10" type="ORF">FWILDA_LOCUS7410</name>
</gene>
<comment type="function">
    <text evidence="8">Assembly factor required for Rieske Fe-S protein RIP1 incorporation into the cytochrome b-c1 (CIII) complex. Functions as a chaperone, binding to this subunit within the mitochondrial matrix and stabilizing it prior to its translocation and insertion into the late CIII dimeric intermediate within the mitochondrial inner membrane. Modulates the mitochondrial matrix zinc pool.</text>
</comment>
<dbReference type="SUPFAM" id="SSF54695">
    <property type="entry name" value="POZ domain"/>
    <property type="match status" value="1"/>
</dbReference>
<evidence type="ECO:0000256" key="3">
    <source>
        <dbReference type="ARBA" id="ARBA00011589"/>
    </source>
</evidence>
<protein>
    <recommendedName>
        <fullName evidence="4">Mitochondrial zinc maintenance protein 1, mitochondrial</fullName>
    </recommendedName>
</protein>
<dbReference type="Gene3D" id="3.30.710.10">
    <property type="entry name" value="Potassium Channel Kv1.1, Chain A"/>
    <property type="match status" value="1"/>
</dbReference>
<comment type="subunit">
    <text evidence="3">Interacts with RIP1.</text>
</comment>
<dbReference type="Pfam" id="PF05347">
    <property type="entry name" value="Complex1_LYR"/>
    <property type="match status" value="1"/>
</dbReference>
<evidence type="ECO:0000256" key="4">
    <source>
        <dbReference type="ARBA" id="ARBA00015108"/>
    </source>
</evidence>
<name>A0A9W4SNT5_9GLOM</name>
<evidence type="ECO:0000256" key="8">
    <source>
        <dbReference type="ARBA" id="ARBA00025268"/>
    </source>
</evidence>
<dbReference type="CDD" id="cd18186">
    <property type="entry name" value="BTB_POZ_ZBTB_KLHL-like"/>
    <property type="match status" value="1"/>
</dbReference>
<evidence type="ECO:0000313" key="11">
    <source>
        <dbReference type="Proteomes" id="UP001153678"/>
    </source>
</evidence>
<dbReference type="InterPro" id="IPR050435">
    <property type="entry name" value="MZM1/LYRM7"/>
</dbReference>
<comment type="similarity">
    <text evidence="2">Belongs to the complex I LYR family. MZM1 subfamily.</text>
</comment>
<organism evidence="10 11">
    <name type="scientific">Funneliformis geosporum</name>
    <dbReference type="NCBI Taxonomy" id="1117311"/>
    <lineage>
        <taxon>Eukaryota</taxon>
        <taxon>Fungi</taxon>
        <taxon>Fungi incertae sedis</taxon>
        <taxon>Mucoromycota</taxon>
        <taxon>Glomeromycotina</taxon>
        <taxon>Glomeromycetes</taxon>
        <taxon>Glomerales</taxon>
        <taxon>Glomeraceae</taxon>
        <taxon>Funneliformis</taxon>
    </lineage>
</organism>
<dbReference type="EMBL" id="CAMKVN010001453">
    <property type="protein sequence ID" value="CAI2176072.1"/>
    <property type="molecule type" value="Genomic_DNA"/>
</dbReference>
<dbReference type="OrthoDB" id="529194at2759"/>
<dbReference type="GO" id="GO:0044183">
    <property type="term" value="F:protein folding chaperone"/>
    <property type="evidence" value="ECO:0007669"/>
    <property type="project" value="TreeGrafter"/>
</dbReference>
<dbReference type="InterPro" id="IPR008011">
    <property type="entry name" value="Complex1_LYR_dom"/>
</dbReference>
<evidence type="ECO:0000313" key="10">
    <source>
        <dbReference type="EMBL" id="CAI2176072.1"/>
    </source>
</evidence>
<dbReference type="Pfam" id="PF00651">
    <property type="entry name" value="BTB"/>
    <property type="match status" value="1"/>
</dbReference>
<evidence type="ECO:0000256" key="7">
    <source>
        <dbReference type="ARBA" id="ARBA00023186"/>
    </source>
</evidence>
<comment type="subcellular location">
    <subcellularLocation>
        <location evidence="1">Mitochondrion matrix</location>
    </subcellularLocation>
</comment>
<dbReference type="PANTHER" id="PTHR46749">
    <property type="entry name" value="COMPLEX III ASSEMBLY FACTOR LYRM7"/>
    <property type="match status" value="1"/>
</dbReference>
<evidence type="ECO:0000256" key="6">
    <source>
        <dbReference type="ARBA" id="ARBA00023128"/>
    </source>
</evidence>
<accession>A0A9W4SNT5</accession>
<evidence type="ECO:0000256" key="5">
    <source>
        <dbReference type="ARBA" id="ARBA00022946"/>
    </source>
</evidence>
<evidence type="ECO:0000259" key="9">
    <source>
        <dbReference type="PROSITE" id="PS50097"/>
    </source>
</evidence>